<keyword evidence="1" id="KW-0732">Signal</keyword>
<evidence type="ECO:0000313" key="3">
    <source>
        <dbReference type="Proteomes" id="UP000267585"/>
    </source>
</evidence>
<accession>A0A3S0IQK8</accession>
<evidence type="ECO:0008006" key="4">
    <source>
        <dbReference type="Google" id="ProtNLM"/>
    </source>
</evidence>
<keyword evidence="3" id="KW-1185">Reference proteome</keyword>
<gene>
    <name evidence="2" type="ORF">EHW67_01965</name>
</gene>
<comment type="caution">
    <text evidence="2">The sequence shown here is derived from an EMBL/GenBank/DDBJ whole genome shotgun (WGS) entry which is preliminary data.</text>
</comment>
<feature type="signal peptide" evidence="1">
    <location>
        <begin position="1"/>
        <end position="24"/>
    </location>
</feature>
<dbReference type="OrthoDB" id="706756at2"/>
<evidence type="ECO:0000256" key="1">
    <source>
        <dbReference type="SAM" id="SignalP"/>
    </source>
</evidence>
<reference evidence="2 3" key="1">
    <citation type="submission" date="2018-11" db="EMBL/GenBank/DDBJ databases">
        <title>Arenibacter aquaticus sp.nov., a marine bacterium isolated from surface seawater in the South China Sea.</title>
        <authorList>
            <person name="Guo J."/>
            <person name="Sun J."/>
        </authorList>
    </citation>
    <scope>NUCLEOTIDE SEQUENCE [LARGE SCALE GENOMIC DNA]</scope>
    <source>
        <strain evidence="2 3">GUO666</strain>
    </source>
</reference>
<dbReference type="AlphaFoldDB" id="A0A3S0IQK8"/>
<proteinExistence type="predicted"/>
<dbReference type="EMBL" id="RQPJ01000001">
    <property type="protein sequence ID" value="RTE55359.1"/>
    <property type="molecule type" value="Genomic_DNA"/>
</dbReference>
<feature type="chain" id="PRO_5018545225" description="Membrane or secreted protein" evidence="1">
    <location>
        <begin position="25"/>
        <end position="242"/>
    </location>
</feature>
<sequence length="242" mass="27916">MKSKKYRFLTVQVLWISFTAFVTAQIPSNVYQFEEKSEVGKLIHEIKIDEDYFVHSVYKKSPAEFIKTVGGFYTLSNNVLKVDLEFNSDYKKDGTKSLNIPYRMKDGQLILDKDEPMHFKSVGTEPQDLDGKWLFSGRVTDKGEERRDTSRPRKTMKFLLNGHFQWIAYNTESLDFMGTGGGTFEANDGKYTENIAYFSKDNSRVGASLSFNYDIKGTDWHHSGKSSKGAPLNEIWTKREYK</sequence>
<dbReference type="Gene3D" id="2.40.128.490">
    <property type="entry name" value="Uncharacterised protein PF14869, DUF4488"/>
    <property type="match status" value="1"/>
</dbReference>
<dbReference type="Proteomes" id="UP000267585">
    <property type="component" value="Unassembled WGS sequence"/>
</dbReference>
<evidence type="ECO:0000313" key="2">
    <source>
        <dbReference type="EMBL" id="RTE55359.1"/>
    </source>
</evidence>
<name>A0A3S0IQK8_9FLAO</name>
<organism evidence="2 3">
    <name type="scientific">Arenibacter aquaticus</name>
    <dbReference type="NCBI Taxonomy" id="2489054"/>
    <lineage>
        <taxon>Bacteria</taxon>
        <taxon>Pseudomonadati</taxon>
        <taxon>Bacteroidota</taxon>
        <taxon>Flavobacteriia</taxon>
        <taxon>Flavobacteriales</taxon>
        <taxon>Flavobacteriaceae</taxon>
        <taxon>Arenibacter</taxon>
    </lineage>
</organism>
<protein>
    <recommendedName>
        <fullName evidence="4">Membrane or secreted protein</fullName>
    </recommendedName>
</protein>
<dbReference type="RefSeq" id="WP_126160662.1">
    <property type="nucleotide sequence ID" value="NZ_RQPJ01000001.1"/>
</dbReference>